<keyword evidence="7" id="KW-0408">Iron</keyword>
<keyword evidence="8" id="KW-0186">Copper</keyword>
<evidence type="ECO:0000256" key="5">
    <source>
        <dbReference type="ARBA" id="ARBA00022723"/>
    </source>
</evidence>
<dbReference type="PANTHER" id="PTHR10422">
    <property type="entry name" value="CYTOCHROME C OXIDASE SUBUNIT 1"/>
    <property type="match status" value="1"/>
</dbReference>
<evidence type="ECO:0000256" key="1">
    <source>
        <dbReference type="ARBA" id="ARBA00009578"/>
    </source>
</evidence>
<evidence type="ECO:0000256" key="2">
    <source>
        <dbReference type="ARBA" id="ARBA00022448"/>
    </source>
</evidence>
<keyword evidence="9" id="KW-0472">Membrane</keyword>
<dbReference type="InterPro" id="IPR036927">
    <property type="entry name" value="Cyt_c_oxase-like_su1_sf"/>
</dbReference>
<dbReference type="EMBL" id="JANAVZ010000018">
    <property type="protein sequence ID" value="MCT4334746.1"/>
    <property type="molecule type" value="Genomic_DNA"/>
</dbReference>
<keyword evidence="2" id="KW-0813">Transport</keyword>
<name>A0ABT2KEE0_9RHOB</name>
<gene>
    <name evidence="11" type="ORF">MU516_18010</name>
</gene>
<evidence type="ECO:0000256" key="8">
    <source>
        <dbReference type="ARBA" id="ARBA00023008"/>
    </source>
</evidence>
<evidence type="ECO:0000256" key="6">
    <source>
        <dbReference type="ARBA" id="ARBA00022982"/>
    </source>
</evidence>
<comment type="caution">
    <text evidence="11">The sequence shown here is derived from an EMBL/GenBank/DDBJ whole genome shotgun (WGS) entry which is preliminary data.</text>
</comment>
<dbReference type="Pfam" id="PF00115">
    <property type="entry name" value="COX1"/>
    <property type="match status" value="1"/>
</dbReference>
<evidence type="ECO:0000313" key="12">
    <source>
        <dbReference type="Proteomes" id="UP001320702"/>
    </source>
</evidence>
<feature type="transmembrane region" description="Helical" evidence="9">
    <location>
        <begin position="598"/>
        <end position="615"/>
    </location>
</feature>
<feature type="transmembrane region" description="Helical" evidence="9">
    <location>
        <begin position="351"/>
        <end position="370"/>
    </location>
</feature>
<feature type="transmembrane region" description="Helical" evidence="9">
    <location>
        <begin position="287"/>
        <end position="307"/>
    </location>
</feature>
<dbReference type="Gene3D" id="1.20.210.10">
    <property type="entry name" value="Cytochrome c oxidase-like, subunit I domain"/>
    <property type="match status" value="1"/>
</dbReference>
<feature type="transmembrane region" description="Helical" evidence="9">
    <location>
        <begin position="461"/>
        <end position="485"/>
    </location>
</feature>
<keyword evidence="9" id="KW-0812">Transmembrane</keyword>
<comment type="similarity">
    <text evidence="1">Belongs to the heme-copper respiratory oxidase family.</text>
</comment>
<keyword evidence="12" id="KW-1185">Reference proteome</keyword>
<feature type="transmembrane region" description="Helical" evidence="9">
    <location>
        <begin position="505"/>
        <end position="527"/>
    </location>
</feature>
<feature type="transmembrane region" description="Helical" evidence="9">
    <location>
        <begin position="198"/>
        <end position="222"/>
    </location>
</feature>
<evidence type="ECO:0000256" key="3">
    <source>
        <dbReference type="ARBA" id="ARBA00022617"/>
    </source>
</evidence>
<feature type="domain" description="Cytochrome oxidase subunit I profile" evidence="10">
    <location>
        <begin position="50"/>
        <end position="568"/>
    </location>
</feature>
<feature type="transmembrane region" description="Helical" evidence="9">
    <location>
        <begin position="26"/>
        <end position="49"/>
    </location>
</feature>
<keyword evidence="6" id="KW-0249">Electron transport</keyword>
<keyword evidence="4" id="KW-0679">Respiratory chain</keyword>
<reference evidence="11 12" key="1">
    <citation type="submission" date="2022-04" db="EMBL/GenBank/DDBJ databases">
        <title>Paracoccus sp. YLB-12 draft genome sequence.</title>
        <authorList>
            <person name="Yu L."/>
        </authorList>
    </citation>
    <scope>NUCLEOTIDE SEQUENCE [LARGE SCALE GENOMIC DNA]</scope>
    <source>
        <strain evidence="11 12">YLB-12</strain>
    </source>
</reference>
<organism evidence="11 12">
    <name type="scientific">Paracoccus maritimus</name>
    <dbReference type="NCBI Taxonomy" id="2933292"/>
    <lineage>
        <taxon>Bacteria</taxon>
        <taxon>Pseudomonadati</taxon>
        <taxon>Pseudomonadota</taxon>
        <taxon>Alphaproteobacteria</taxon>
        <taxon>Rhodobacterales</taxon>
        <taxon>Paracoccaceae</taxon>
        <taxon>Paracoccus</taxon>
    </lineage>
</organism>
<proteinExistence type="inferred from homology"/>
<feature type="transmembrane region" description="Helical" evidence="9">
    <location>
        <begin position="234"/>
        <end position="252"/>
    </location>
</feature>
<feature type="transmembrane region" description="Helical" evidence="9">
    <location>
        <begin position="118"/>
        <end position="141"/>
    </location>
</feature>
<protein>
    <submittedName>
        <fullName evidence="11">Cbb3-type cytochrome c oxidase subunit I</fullName>
    </submittedName>
</protein>
<dbReference type="InterPro" id="IPR023616">
    <property type="entry name" value="Cyt_c_oxase-like_su1_dom"/>
</dbReference>
<feature type="transmembrane region" description="Helical" evidence="9">
    <location>
        <begin position="319"/>
        <end position="345"/>
    </location>
</feature>
<keyword evidence="3" id="KW-0349">Heme</keyword>
<evidence type="ECO:0000256" key="7">
    <source>
        <dbReference type="ARBA" id="ARBA00023004"/>
    </source>
</evidence>
<accession>A0ABT2KEE0</accession>
<evidence type="ECO:0000313" key="11">
    <source>
        <dbReference type="EMBL" id="MCT4334746.1"/>
    </source>
</evidence>
<sequence length="690" mass="75784">MKLLGNLNWDVTPFSDAINDPSTNTFVAAGAASLVIIGAVSVLILLTWFRLWRPLWRDWLTSADHKRIGVMYIVLALVMLARGVAEGAVMRGHQAMALNGGPLSADHFSELFSTHGTIMILFVAMPLVTGLINIVVPLQIGARDMAFPVMNQVSLGLTAAGAALIMVSLVIGRFETGGWTAYPPYTGKVFSPGEGPDYWIWSVVPAGLGSMLSGINFAVTIYKCRAPGMTYMRMPLFTWTALCTAIMMIYAMPPVTVSSLMLALDRYAGFHFFSNDLGGNMMNYANIFWMFGHPEVYILVLPAYGVWSEVAATFSAKQLYGYVSLVTATMSIAVISFTVWLHHFFTMGQSASVNIAFGIATMIIAVPTGVKVYDWMATLWRGRIRMTVPVIYLTGFFILFVIGGLTGVILANPTIDYQVHNTLFLVAHFHNVLIPGVLFGMLAGIHYWFPKVFGFRLDETWGARAAGLWVVGFCLTFLPLYVLGLMGMPRRSPSFTDPAYLPMEYLAAFGAVVILGALAATFTTYIVSIRHRKWLAVPLGDPWDGRTLEWATPAPVPEWNFAVIPEVSSRDAFALEKEGGTPYAPVSRYADITLPRRTTMGLTVCVATTGTGFALVWHIWWLVILCFTGLLLTMIARAFATNTEQIIPAAEVARQHRRWLDAIAQNTGITRDAECTSANRGLAAPDEVIR</sequence>
<evidence type="ECO:0000256" key="9">
    <source>
        <dbReference type="SAM" id="Phobius"/>
    </source>
</evidence>
<feature type="transmembrane region" description="Helical" evidence="9">
    <location>
        <begin position="70"/>
        <end position="90"/>
    </location>
</feature>
<dbReference type="PROSITE" id="PS50855">
    <property type="entry name" value="COX1"/>
    <property type="match status" value="1"/>
</dbReference>
<dbReference type="RefSeq" id="WP_260278625.1">
    <property type="nucleotide sequence ID" value="NZ_JANAVZ010000018.1"/>
</dbReference>
<dbReference type="PRINTS" id="PR01165">
    <property type="entry name" value="CYCOXIDASEI"/>
</dbReference>
<dbReference type="SUPFAM" id="SSF81442">
    <property type="entry name" value="Cytochrome c oxidase subunit I-like"/>
    <property type="match status" value="1"/>
</dbReference>
<feature type="transmembrane region" description="Helical" evidence="9">
    <location>
        <begin position="423"/>
        <end position="449"/>
    </location>
</feature>
<feature type="transmembrane region" description="Helical" evidence="9">
    <location>
        <begin position="390"/>
        <end position="411"/>
    </location>
</feature>
<keyword evidence="9" id="KW-1133">Transmembrane helix</keyword>
<evidence type="ECO:0000259" key="10">
    <source>
        <dbReference type="PROSITE" id="PS50855"/>
    </source>
</evidence>
<dbReference type="InterPro" id="IPR000883">
    <property type="entry name" value="Cyt_C_Oxase_1"/>
</dbReference>
<evidence type="ECO:0000256" key="4">
    <source>
        <dbReference type="ARBA" id="ARBA00022660"/>
    </source>
</evidence>
<feature type="transmembrane region" description="Helical" evidence="9">
    <location>
        <begin position="153"/>
        <end position="174"/>
    </location>
</feature>
<keyword evidence="5" id="KW-0479">Metal-binding</keyword>
<dbReference type="Proteomes" id="UP001320702">
    <property type="component" value="Unassembled WGS sequence"/>
</dbReference>
<dbReference type="PANTHER" id="PTHR10422:SF35">
    <property type="entry name" value="CYTOCHROME BO(3) UBIQUINOL OXIDASE SUBUNIT 1"/>
    <property type="match status" value="1"/>
</dbReference>